<organism evidence="1 2">
    <name type="scientific">Acanthopleuribacter pedis</name>
    <dbReference type="NCBI Taxonomy" id="442870"/>
    <lineage>
        <taxon>Bacteria</taxon>
        <taxon>Pseudomonadati</taxon>
        <taxon>Acidobacteriota</taxon>
        <taxon>Holophagae</taxon>
        <taxon>Acanthopleuribacterales</taxon>
        <taxon>Acanthopleuribacteraceae</taxon>
        <taxon>Acanthopleuribacter</taxon>
    </lineage>
</organism>
<protein>
    <submittedName>
        <fullName evidence="1">Uncharacterized protein</fullName>
    </submittedName>
</protein>
<accession>A0A8J7QJ17</accession>
<sequence length="122" mass="14118">MTQPLHQAVKQFETTYPPQLKRWALHMEAEELERVTEFLAAAQKESERISALLRKADEPRLQARWQSVLKLTLSLCDPVARRLDQIQKEADVARRILHKGQVGLTGYRQNLGNKRLFLDSQA</sequence>
<evidence type="ECO:0000313" key="1">
    <source>
        <dbReference type="EMBL" id="MBO1319120.1"/>
    </source>
</evidence>
<comment type="caution">
    <text evidence="1">The sequence shown here is derived from an EMBL/GenBank/DDBJ whole genome shotgun (WGS) entry which is preliminary data.</text>
</comment>
<gene>
    <name evidence="1" type="ORF">J3U88_11675</name>
</gene>
<dbReference type="Proteomes" id="UP000664417">
    <property type="component" value="Unassembled WGS sequence"/>
</dbReference>
<name>A0A8J7QJ17_9BACT</name>
<keyword evidence="2" id="KW-1185">Reference proteome</keyword>
<reference evidence="1" key="1">
    <citation type="submission" date="2021-03" db="EMBL/GenBank/DDBJ databases">
        <authorList>
            <person name="Wang G."/>
        </authorList>
    </citation>
    <scope>NUCLEOTIDE SEQUENCE</scope>
    <source>
        <strain evidence="1">KCTC 12899</strain>
    </source>
</reference>
<dbReference type="AlphaFoldDB" id="A0A8J7QJ17"/>
<dbReference type="RefSeq" id="WP_207858940.1">
    <property type="nucleotide sequence ID" value="NZ_JAFREP010000008.1"/>
</dbReference>
<evidence type="ECO:0000313" key="2">
    <source>
        <dbReference type="Proteomes" id="UP000664417"/>
    </source>
</evidence>
<proteinExistence type="predicted"/>
<dbReference type="EMBL" id="JAFREP010000008">
    <property type="protein sequence ID" value="MBO1319120.1"/>
    <property type="molecule type" value="Genomic_DNA"/>
</dbReference>